<accession>A0A4W5P0H4</accession>
<reference evidence="2" key="3">
    <citation type="submission" date="2025-09" db="UniProtKB">
        <authorList>
            <consortium name="Ensembl"/>
        </authorList>
    </citation>
    <scope>IDENTIFICATION</scope>
</reference>
<proteinExistence type="predicted"/>
<dbReference type="STRING" id="62062.ENSHHUP00000055583"/>
<dbReference type="Ensembl" id="ENSHHUT00000057511.1">
    <property type="protein sequence ID" value="ENSHHUP00000055583.1"/>
    <property type="gene ID" value="ENSHHUG00000033235.1"/>
</dbReference>
<reference evidence="3" key="1">
    <citation type="submission" date="2018-06" db="EMBL/GenBank/DDBJ databases">
        <title>Genome assembly of Danube salmon.</title>
        <authorList>
            <person name="Macqueen D.J."/>
            <person name="Gundappa M.K."/>
        </authorList>
    </citation>
    <scope>NUCLEOTIDE SEQUENCE [LARGE SCALE GENOMIC DNA]</scope>
</reference>
<feature type="region of interest" description="Disordered" evidence="1">
    <location>
        <begin position="25"/>
        <end position="84"/>
    </location>
</feature>
<reference evidence="2" key="2">
    <citation type="submission" date="2025-08" db="UniProtKB">
        <authorList>
            <consortium name="Ensembl"/>
        </authorList>
    </citation>
    <scope>IDENTIFICATION</scope>
</reference>
<evidence type="ECO:0000313" key="3">
    <source>
        <dbReference type="Proteomes" id="UP000314982"/>
    </source>
</evidence>
<name>A0A4W5P0H4_9TELE</name>
<organism evidence="2 3">
    <name type="scientific">Hucho hucho</name>
    <name type="common">huchen</name>
    <dbReference type="NCBI Taxonomy" id="62062"/>
    <lineage>
        <taxon>Eukaryota</taxon>
        <taxon>Metazoa</taxon>
        <taxon>Chordata</taxon>
        <taxon>Craniata</taxon>
        <taxon>Vertebrata</taxon>
        <taxon>Euteleostomi</taxon>
        <taxon>Actinopterygii</taxon>
        <taxon>Neopterygii</taxon>
        <taxon>Teleostei</taxon>
        <taxon>Protacanthopterygii</taxon>
        <taxon>Salmoniformes</taxon>
        <taxon>Salmonidae</taxon>
        <taxon>Salmoninae</taxon>
        <taxon>Hucho</taxon>
    </lineage>
</organism>
<sequence>MITGQLSKPLLSLRSEMSVAELRAEDKLATPDSELNDESLLLSSEARDREDIPNKLYGARDGSVQSDTSSSPSEQSQLGQCHPAYPVGPQVGISPCRLLTCIQWWKKYSIVILE</sequence>
<evidence type="ECO:0000313" key="2">
    <source>
        <dbReference type="Ensembl" id="ENSHHUP00000055583.1"/>
    </source>
</evidence>
<dbReference type="GeneTree" id="ENSGT00940000156175"/>
<feature type="compositionally biased region" description="Low complexity" evidence="1">
    <location>
        <begin position="63"/>
        <end position="80"/>
    </location>
</feature>
<evidence type="ECO:0000256" key="1">
    <source>
        <dbReference type="SAM" id="MobiDB-lite"/>
    </source>
</evidence>
<keyword evidence="3" id="KW-1185">Reference proteome</keyword>
<dbReference type="Proteomes" id="UP000314982">
    <property type="component" value="Unassembled WGS sequence"/>
</dbReference>
<dbReference type="AlphaFoldDB" id="A0A4W5P0H4"/>
<protein>
    <submittedName>
        <fullName evidence="2">Uncharacterized protein</fullName>
    </submittedName>
</protein>